<evidence type="ECO:0000256" key="6">
    <source>
        <dbReference type="ARBA" id="ARBA00023157"/>
    </source>
</evidence>
<dbReference type="Pfam" id="PF14683">
    <property type="entry name" value="CBM-like"/>
    <property type="match status" value="1"/>
</dbReference>
<dbReference type="SUPFAM" id="SSF74650">
    <property type="entry name" value="Galactose mutarotase-like"/>
    <property type="match status" value="1"/>
</dbReference>
<evidence type="ECO:0000256" key="9">
    <source>
        <dbReference type="ARBA" id="ARBA00023316"/>
    </source>
</evidence>
<proteinExistence type="inferred from homology"/>
<feature type="disulfide bond" evidence="12">
    <location>
        <begin position="50"/>
        <end position="94"/>
    </location>
</feature>
<keyword evidence="5 11" id="KW-0732">Signal</keyword>
<evidence type="ECO:0000259" key="13">
    <source>
        <dbReference type="Pfam" id="PF09284"/>
    </source>
</evidence>
<organism evidence="16 17">
    <name type="scientific">Knufia fluminis</name>
    <dbReference type="NCBI Taxonomy" id="191047"/>
    <lineage>
        <taxon>Eukaryota</taxon>
        <taxon>Fungi</taxon>
        <taxon>Dikarya</taxon>
        <taxon>Ascomycota</taxon>
        <taxon>Pezizomycotina</taxon>
        <taxon>Eurotiomycetes</taxon>
        <taxon>Chaetothyriomycetidae</taxon>
        <taxon>Chaetothyriales</taxon>
        <taxon>Trichomeriaceae</taxon>
        <taxon>Knufia</taxon>
    </lineage>
</organism>
<feature type="chain" id="PRO_5042674900" description="Rhamnogalacturonate lyase" evidence="11">
    <location>
        <begin position="21"/>
        <end position="536"/>
    </location>
</feature>
<keyword evidence="10 11" id="KW-0624">Polysaccharide degradation</keyword>
<dbReference type="Proteomes" id="UP001316803">
    <property type="component" value="Unassembled WGS sequence"/>
</dbReference>
<evidence type="ECO:0000259" key="14">
    <source>
        <dbReference type="Pfam" id="PF14683"/>
    </source>
</evidence>
<dbReference type="GO" id="GO:0071555">
    <property type="term" value="P:cell wall organization"/>
    <property type="evidence" value="ECO:0007669"/>
    <property type="project" value="UniProtKB-UniRule"/>
</dbReference>
<evidence type="ECO:0000256" key="4">
    <source>
        <dbReference type="ARBA" id="ARBA00022525"/>
    </source>
</evidence>
<keyword evidence="8 11" id="KW-0119">Carbohydrate metabolism</keyword>
<feature type="domain" description="Rhamnogalacturonase B N-terminal" evidence="13">
    <location>
        <begin position="22"/>
        <end position="277"/>
    </location>
</feature>
<evidence type="ECO:0000256" key="5">
    <source>
        <dbReference type="ARBA" id="ARBA00022729"/>
    </source>
</evidence>
<dbReference type="FunFam" id="2.70.98.10:FF:000020">
    <property type="entry name" value="Rhamnogalacturonate lyase A"/>
    <property type="match status" value="1"/>
</dbReference>
<dbReference type="AlphaFoldDB" id="A0AAN8I581"/>
<dbReference type="InterPro" id="IPR011013">
    <property type="entry name" value="Gal_mutarotase_sf_dom"/>
</dbReference>
<dbReference type="GO" id="GO:0030246">
    <property type="term" value="F:carbohydrate binding"/>
    <property type="evidence" value="ECO:0007669"/>
    <property type="project" value="UniProtKB-UniRule"/>
</dbReference>
<comment type="similarity">
    <text evidence="3 11">Belongs to the polysaccharide lyase 4 family.</text>
</comment>
<evidence type="ECO:0000313" key="17">
    <source>
        <dbReference type="Proteomes" id="UP001316803"/>
    </source>
</evidence>
<sequence length="536" mass="57809">MSFVQILFAVSTLFCASALAAFGVTESSSAYVVDAGSSNSLSITISRSSCDITSILYRGEELQYKSQGTHLSSGLGTATVTSEIIEDQYAKITCNTATLTHYIVVRSGDSNVYMATHTTEEPEIGELRFIARIDAAKLPLEYPFGDVSTTAGSSSTVEGSDVFVVDGETRSKFYSSERFIDDKVHCVYRNGTDPVRACMVLPDPAYEASSGGPFFRDINTNNGGAFNALYFYMNSNHAQTEAFRQGLHGPYAMAFSRSVTPEIDSINMDFFSSLDIKDYVPSSGRGTVAGTLSSVDSAFQKVVHWYNDANQYWAYTASNGDFTSPRMRRGIYDMKAYQGEFVVATGSGIKVTAGQTTTQQIASNVGARNTIWQIGDWDGQPTGFRNADKQLRMHPSDSRMESWDGLTYTVGTSTLNDVPMAMIKSVNSMTIEFTLDSSQTGAATLRIGTTLAYSNGRPQAKVNSFTGPSPAAPAKIDSRGFTRGAYRGNGEVYDVAIPASTLVAGTNTITIDCISGNPAADFLGPSFILDAIELFQ</sequence>
<evidence type="ECO:0000256" key="11">
    <source>
        <dbReference type="PIRNR" id="PIRNR011794"/>
    </source>
</evidence>
<dbReference type="EMBL" id="JAKLMC020000007">
    <property type="protein sequence ID" value="KAK5955127.1"/>
    <property type="molecule type" value="Genomic_DNA"/>
</dbReference>
<comment type="caution">
    <text evidence="16">The sequence shown here is derived from an EMBL/GenBank/DDBJ whole genome shotgun (WGS) entry which is preliminary data.</text>
</comment>
<dbReference type="InterPro" id="IPR016590">
    <property type="entry name" value="Rhamnogalacturonase_B"/>
</dbReference>
<evidence type="ECO:0000256" key="8">
    <source>
        <dbReference type="ARBA" id="ARBA00023277"/>
    </source>
</evidence>
<keyword evidence="4 11" id="KW-0964">Secreted</keyword>
<dbReference type="InterPro" id="IPR008979">
    <property type="entry name" value="Galactose-bd-like_sf"/>
</dbReference>
<evidence type="ECO:0000313" key="16">
    <source>
        <dbReference type="EMBL" id="KAK5955127.1"/>
    </source>
</evidence>
<dbReference type="GO" id="GO:0005576">
    <property type="term" value="C:extracellular region"/>
    <property type="evidence" value="ECO:0007669"/>
    <property type="project" value="UniProtKB-SubCell"/>
</dbReference>
<feature type="domain" description="Rhamnogalacturonan lyase" evidence="14">
    <location>
        <begin position="370"/>
        <end position="534"/>
    </location>
</feature>
<dbReference type="Gene3D" id="2.60.120.260">
    <property type="entry name" value="Galactose-binding domain-like"/>
    <property type="match status" value="1"/>
</dbReference>
<accession>A0AAN8I581</accession>
<dbReference type="Gene3D" id="2.60.40.1120">
    <property type="entry name" value="Carboxypeptidase-like, regulatory domain"/>
    <property type="match status" value="1"/>
</dbReference>
<dbReference type="InterPro" id="IPR013784">
    <property type="entry name" value="Carb-bd-like_fold"/>
</dbReference>
<dbReference type="Pfam" id="PF14686">
    <property type="entry name" value="fn3_3"/>
    <property type="match status" value="1"/>
</dbReference>
<dbReference type="EC" id="4.2.2.23" evidence="11"/>
<feature type="disulfide bond" evidence="12">
    <location>
        <begin position="186"/>
        <end position="198"/>
    </location>
</feature>
<reference evidence="16 17" key="1">
    <citation type="submission" date="2022-12" db="EMBL/GenBank/DDBJ databases">
        <title>Genomic features and morphological characterization of a novel Knufia sp. strain isolated from spacecraft assembly facility.</title>
        <authorList>
            <person name="Teixeira M."/>
            <person name="Chander A.M."/>
            <person name="Stajich J.E."/>
            <person name="Venkateswaran K."/>
        </authorList>
    </citation>
    <scope>NUCLEOTIDE SEQUENCE [LARGE SCALE GENOMIC DNA]</scope>
    <source>
        <strain evidence="16 17">FJI-L2-BK-P2</strain>
    </source>
</reference>
<dbReference type="SUPFAM" id="SSF49785">
    <property type="entry name" value="Galactose-binding domain-like"/>
    <property type="match status" value="1"/>
</dbReference>
<evidence type="ECO:0000256" key="2">
    <source>
        <dbReference type="ARBA" id="ARBA00004613"/>
    </source>
</evidence>
<dbReference type="CDD" id="cd10320">
    <property type="entry name" value="RGL4_N"/>
    <property type="match status" value="1"/>
</dbReference>
<gene>
    <name evidence="16" type="ORF">OHC33_003806</name>
</gene>
<keyword evidence="9 11" id="KW-0961">Cell wall biogenesis/degradation</keyword>
<dbReference type="SUPFAM" id="SSF49452">
    <property type="entry name" value="Starch-binding domain-like"/>
    <property type="match status" value="1"/>
</dbReference>
<evidence type="ECO:0000256" key="12">
    <source>
        <dbReference type="PIRSR" id="PIRSR011794-1"/>
    </source>
</evidence>
<comment type="catalytic activity">
    <reaction evidence="1 11">
        <text>Endotype eliminative cleavage of L-alpha-rhamnopyranosyl-(1-&gt;4)-alpha-D-galactopyranosyluronic acid bonds of rhamnogalacturonan I domains in ramified hairy regions of pectin leaving L-rhamnopyranose at the reducing end and 4-deoxy-4,5-unsaturated D-galactopyranosyluronic acid at the non-reducing end.</text>
        <dbReference type="EC" id="4.2.2.23"/>
    </reaction>
</comment>
<name>A0AAN8I581_9EURO</name>
<dbReference type="FunFam" id="2.60.120.260:FF:000102">
    <property type="entry name" value="Rhamnogalacturonate lyase A"/>
    <property type="match status" value="1"/>
</dbReference>
<dbReference type="PANTHER" id="PTHR36574">
    <property type="entry name" value="RHAMNOGALACTURONATE LYASE-RELATED"/>
    <property type="match status" value="1"/>
</dbReference>
<dbReference type="InterPro" id="IPR014718">
    <property type="entry name" value="GH-type_carb-bd"/>
</dbReference>
<dbReference type="CDD" id="cd10317">
    <property type="entry name" value="RGL4_C"/>
    <property type="match status" value="1"/>
</dbReference>
<feature type="domain" description="Rhamnogalacturonan lyase" evidence="15">
    <location>
        <begin position="284"/>
        <end position="358"/>
    </location>
</feature>
<evidence type="ECO:0000256" key="1">
    <source>
        <dbReference type="ARBA" id="ARBA00001324"/>
    </source>
</evidence>
<dbReference type="InterPro" id="IPR015364">
    <property type="entry name" value="RhgB_N"/>
</dbReference>
<comment type="subcellular location">
    <subcellularLocation>
        <location evidence="2 11">Secreted</location>
    </subcellularLocation>
</comment>
<dbReference type="Gene3D" id="2.70.98.10">
    <property type="match status" value="1"/>
</dbReference>
<evidence type="ECO:0000259" key="15">
    <source>
        <dbReference type="Pfam" id="PF14686"/>
    </source>
</evidence>
<keyword evidence="17" id="KW-1185">Reference proteome</keyword>
<dbReference type="PANTHER" id="PTHR36574:SF1">
    <property type="entry name" value="RHAMNOGALACTURONATE LYASE-RELATED"/>
    <property type="match status" value="1"/>
</dbReference>
<dbReference type="InterPro" id="IPR029413">
    <property type="entry name" value="RG-lyase_II"/>
</dbReference>
<keyword evidence="7 11" id="KW-0456">Lyase</keyword>
<keyword evidence="6 12" id="KW-1015">Disulfide bond</keyword>
<evidence type="ECO:0000256" key="3">
    <source>
        <dbReference type="ARBA" id="ARBA00010418"/>
    </source>
</evidence>
<evidence type="ECO:0000256" key="7">
    <source>
        <dbReference type="ARBA" id="ARBA00023239"/>
    </source>
</evidence>
<dbReference type="InterPro" id="IPR029411">
    <property type="entry name" value="RG-lyase_III"/>
</dbReference>
<dbReference type="Pfam" id="PF09284">
    <property type="entry name" value="RhgB_N"/>
    <property type="match status" value="1"/>
</dbReference>
<dbReference type="PIRSF" id="PIRSF011794">
    <property type="entry name" value="Rhamnogalacturonase_B"/>
    <property type="match status" value="1"/>
</dbReference>
<dbReference type="GO" id="GO:0102210">
    <property type="term" value="F:rhamnogalacturonan endolyase activity"/>
    <property type="evidence" value="ECO:0007669"/>
    <property type="project" value="UniProtKB-UniRule"/>
</dbReference>
<feature type="signal peptide" evidence="11">
    <location>
        <begin position="1"/>
        <end position="20"/>
    </location>
</feature>
<evidence type="ECO:0000256" key="10">
    <source>
        <dbReference type="ARBA" id="ARBA00023326"/>
    </source>
</evidence>
<protein>
    <recommendedName>
        <fullName evidence="11">Rhamnogalacturonate lyase</fullName>
        <ecNumber evidence="11">4.2.2.23</ecNumber>
    </recommendedName>
</protein>
<dbReference type="GO" id="GO:0045490">
    <property type="term" value="P:pectin catabolic process"/>
    <property type="evidence" value="ECO:0007669"/>
    <property type="project" value="TreeGrafter"/>
</dbReference>
<dbReference type="CDD" id="cd10316">
    <property type="entry name" value="RGL4_M"/>
    <property type="match status" value="1"/>
</dbReference>